<dbReference type="EMBL" id="MDYQ01000003">
    <property type="protein sequence ID" value="PRP89503.1"/>
    <property type="molecule type" value="Genomic_DNA"/>
</dbReference>
<accession>A0A2P6NZV1</accession>
<dbReference type="AlphaFoldDB" id="A0A2P6NZV1"/>
<reference evidence="1 2" key="1">
    <citation type="journal article" date="2018" name="Genome Biol. Evol.">
        <title>Multiple Roots of Fruiting Body Formation in Amoebozoa.</title>
        <authorList>
            <person name="Hillmann F."/>
            <person name="Forbes G."/>
            <person name="Novohradska S."/>
            <person name="Ferling I."/>
            <person name="Riege K."/>
            <person name="Groth M."/>
            <person name="Westermann M."/>
            <person name="Marz M."/>
            <person name="Spaller T."/>
            <person name="Winckler T."/>
            <person name="Schaap P."/>
            <person name="Glockner G."/>
        </authorList>
    </citation>
    <scope>NUCLEOTIDE SEQUENCE [LARGE SCALE GENOMIC DNA]</scope>
    <source>
        <strain evidence="1 2">Jena</strain>
    </source>
</reference>
<evidence type="ECO:0000313" key="1">
    <source>
        <dbReference type="EMBL" id="PRP89503.1"/>
    </source>
</evidence>
<gene>
    <name evidence="1" type="ORF">PROFUN_01366</name>
</gene>
<name>A0A2P6NZV1_9EUKA</name>
<comment type="caution">
    <text evidence="1">The sequence shown here is derived from an EMBL/GenBank/DDBJ whole genome shotgun (WGS) entry which is preliminary data.</text>
</comment>
<keyword evidence="2" id="KW-1185">Reference proteome</keyword>
<proteinExistence type="predicted"/>
<evidence type="ECO:0000313" key="2">
    <source>
        <dbReference type="Proteomes" id="UP000241769"/>
    </source>
</evidence>
<protein>
    <submittedName>
        <fullName evidence="1">Uncharacterized protein</fullName>
    </submittedName>
</protein>
<dbReference type="InParanoid" id="A0A2P6NZV1"/>
<organism evidence="1 2">
    <name type="scientific">Planoprotostelium fungivorum</name>
    <dbReference type="NCBI Taxonomy" id="1890364"/>
    <lineage>
        <taxon>Eukaryota</taxon>
        <taxon>Amoebozoa</taxon>
        <taxon>Evosea</taxon>
        <taxon>Variosea</taxon>
        <taxon>Cavosteliida</taxon>
        <taxon>Cavosteliaceae</taxon>
        <taxon>Planoprotostelium</taxon>
    </lineage>
</organism>
<sequence>MCFVWNFRIEDFVRPRLWAVGAIYIWIAPDVSILELLGPKVLHQESHFSRSLEQVLRRYLLSHLRNEHQIGDYSVEDPSSTPLLFLANFASVEDGSPIEHESSRQTHLKESRV</sequence>
<dbReference type="Proteomes" id="UP000241769">
    <property type="component" value="Unassembled WGS sequence"/>
</dbReference>